<dbReference type="InterPro" id="IPR016035">
    <property type="entry name" value="Acyl_Trfase/lysoPLipase"/>
</dbReference>
<feature type="short sequence motif" description="DGA/G" evidence="4">
    <location>
        <begin position="209"/>
        <end position="211"/>
    </location>
</feature>
<name>A0A6N7LV29_9GAMM</name>
<dbReference type="InterPro" id="IPR050301">
    <property type="entry name" value="NTE"/>
</dbReference>
<protein>
    <submittedName>
        <fullName evidence="6">Patatin-like phospholipase family protein</fullName>
    </submittedName>
</protein>
<sequence>MPQQDPVRGLVLSGGGARGAYQVGVLSAIAELLDRGTPNPFPIICGTSAGAINAAALSANAGNYRTAVRGLERVWSNLTAEQVYRTDLYACLKGIVRWLFSGFTTGRTPDRSALLDNLPLQRLLTLVVNFQRIQQNIELGHLRALSITASNYATGESESFFQGAPDLADWVRARRKGKRSRIGVEHLLASAAIPILFPAGKVDGGYYGDGALRQLAPLSPAVHLGASRLLVIGVSGNASATRQRVLAGYPSMAQVLGHVLNSVFVDTLEGDVERLERINHTLSALGERARRKHGISLREVDVLKIYPSRPIDEIAAEHLKELPRTLRFFLRGSGATRSPGASAMSYLLFEPGFTRALIEMGYKDAMGRKDEIHAFFSPEPLLARGRAGAESDDQLDAPPRSA</sequence>
<evidence type="ECO:0000256" key="3">
    <source>
        <dbReference type="ARBA" id="ARBA00023098"/>
    </source>
</evidence>
<comment type="caution">
    <text evidence="6">The sequence shown here is derived from an EMBL/GenBank/DDBJ whole genome shotgun (WGS) entry which is preliminary data.</text>
</comment>
<feature type="active site" description="Proton acceptor" evidence="4">
    <location>
        <position position="209"/>
    </location>
</feature>
<evidence type="ECO:0000256" key="1">
    <source>
        <dbReference type="ARBA" id="ARBA00022801"/>
    </source>
</evidence>
<dbReference type="AlphaFoldDB" id="A0A6N7LV29"/>
<organism evidence="6 7">
    <name type="scientific">Alcanivorax sediminis</name>
    <dbReference type="NCBI Taxonomy" id="2663008"/>
    <lineage>
        <taxon>Bacteria</taxon>
        <taxon>Pseudomonadati</taxon>
        <taxon>Pseudomonadota</taxon>
        <taxon>Gammaproteobacteria</taxon>
        <taxon>Oceanospirillales</taxon>
        <taxon>Alcanivoracaceae</taxon>
        <taxon>Alcanivorax</taxon>
    </lineage>
</organism>
<evidence type="ECO:0000313" key="6">
    <source>
        <dbReference type="EMBL" id="MQX54287.1"/>
    </source>
</evidence>
<evidence type="ECO:0000256" key="4">
    <source>
        <dbReference type="PROSITE-ProRule" id="PRU01161"/>
    </source>
</evidence>
<evidence type="ECO:0000256" key="2">
    <source>
        <dbReference type="ARBA" id="ARBA00022963"/>
    </source>
</evidence>
<dbReference type="PANTHER" id="PTHR14226:SF57">
    <property type="entry name" value="BLR7027 PROTEIN"/>
    <property type="match status" value="1"/>
</dbReference>
<feature type="domain" description="PNPLA" evidence="5">
    <location>
        <begin position="10"/>
        <end position="222"/>
    </location>
</feature>
<accession>A0A6N7LV29</accession>
<dbReference type="GO" id="GO:0016787">
    <property type="term" value="F:hydrolase activity"/>
    <property type="evidence" value="ECO:0007669"/>
    <property type="project" value="UniProtKB-UniRule"/>
</dbReference>
<feature type="active site" description="Nucleophile" evidence="4">
    <location>
        <position position="48"/>
    </location>
</feature>
<reference evidence="6 7" key="1">
    <citation type="submission" date="2019-10" db="EMBL/GenBank/DDBJ databases">
        <title>Alcanivorax sp.PA15-N-34 draft genome sequence.</title>
        <authorList>
            <person name="Liao X."/>
            <person name="Shao Z."/>
        </authorList>
    </citation>
    <scope>NUCLEOTIDE SEQUENCE [LARGE SCALE GENOMIC DNA]</scope>
    <source>
        <strain evidence="6 7">PA15-N-34</strain>
    </source>
</reference>
<gene>
    <name evidence="6" type="ORF">GFN93_13610</name>
</gene>
<dbReference type="Pfam" id="PF01734">
    <property type="entry name" value="Patatin"/>
    <property type="match status" value="1"/>
</dbReference>
<evidence type="ECO:0000259" key="5">
    <source>
        <dbReference type="PROSITE" id="PS51635"/>
    </source>
</evidence>
<dbReference type="PROSITE" id="PS51635">
    <property type="entry name" value="PNPLA"/>
    <property type="match status" value="1"/>
</dbReference>
<dbReference type="InterPro" id="IPR002641">
    <property type="entry name" value="PNPLA_dom"/>
</dbReference>
<dbReference type="RefSeq" id="WP_153501573.1">
    <property type="nucleotide sequence ID" value="NZ_JBMZXE010000078.1"/>
</dbReference>
<dbReference type="Gene3D" id="3.40.1090.10">
    <property type="entry name" value="Cytosolic phospholipase A2 catalytic domain"/>
    <property type="match status" value="1"/>
</dbReference>
<keyword evidence="1 4" id="KW-0378">Hydrolase</keyword>
<feature type="short sequence motif" description="GXSXG" evidence="4">
    <location>
        <begin position="46"/>
        <end position="50"/>
    </location>
</feature>
<dbReference type="CDD" id="cd07209">
    <property type="entry name" value="Pat_hypo_Ecoli_Z1214_like"/>
    <property type="match status" value="1"/>
</dbReference>
<proteinExistence type="predicted"/>
<keyword evidence="2 4" id="KW-0442">Lipid degradation</keyword>
<dbReference type="SUPFAM" id="SSF52151">
    <property type="entry name" value="FabD/lysophospholipase-like"/>
    <property type="match status" value="1"/>
</dbReference>
<keyword evidence="7" id="KW-1185">Reference proteome</keyword>
<dbReference type="GO" id="GO:0016042">
    <property type="term" value="P:lipid catabolic process"/>
    <property type="evidence" value="ECO:0007669"/>
    <property type="project" value="UniProtKB-UniRule"/>
</dbReference>
<dbReference type="Proteomes" id="UP000469421">
    <property type="component" value="Unassembled WGS sequence"/>
</dbReference>
<evidence type="ECO:0000313" key="7">
    <source>
        <dbReference type="Proteomes" id="UP000469421"/>
    </source>
</evidence>
<feature type="short sequence motif" description="GXGXXG" evidence="4">
    <location>
        <begin position="14"/>
        <end position="19"/>
    </location>
</feature>
<dbReference type="EMBL" id="WIRE01000001">
    <property type="protein sequence ID" value="MQX54287.1"/>
    <property type="molecule type" value="Genomic_DNA"/>
</dbReference>
<keyword evidence="3 4" id="KW-0443">Lipid metabolism</keyword>
<dbReference type="PANTHER" id="PTHR14226">
    <property type="entry name" value="NEUROPATHY TARGET ESTERASE/SWISS CHEESE D.MELANOGASTER"/>
    <property type="match status" value="1"/>
</dbReference>